<organism evidence="1 2">
    <name type="scientific">Rhodopseudomonas palustris (strain DX-1)</name>
    <dbReference type="NCBI Taxonomy" id="652103"/>
    <lineage>
        <taxon>Bacteria</taxon>
        <taxon>Pseudomonadati</taxon>
        <taxon>Pseudomonadota</taxon>
        <taxon>Alphaproteobacteria</taxon>
        <taxon>Hyphomicrobiales</taxon>
        <taxon>Nitrobacteraceae</taxon>
        <taxon>Rhodopseudomonas</taxon>
    </lineage>
</organism>
<dbReference type="eggNOG" id="COG2030">
    <property type="taxonomic scope" value="Bacteria"/>
</dbReference>
<dbReference type="STRING" id="652103.Rpdx1_1910"/>
<protein>
    <submittedName>
        <fullName evidence="1">Acyl dehydratase</fullName>
    </submittedName>
</protein>
<dbReference type="Proteomes" id="UP000001402">
    <property type="component" value="Chromosome"/>
</dbReference>
<dbReference type="PANTHER" id="PTHR43841">
    <property type="entry name" value="3-HYDROXYACYL-THIOESTER DEHYDRATASE HTDX-RELATED"/>
    <property type="match status" value="1"/>
</dbReference>
<evidence type="ECO:0000313" key="2">
    <source>
        <dbReference type="Proteomes" id="UP000001402"/>
    </source>
</evidence>
<dbReference type="KEGG" id="rpx:Rpdx1_1910"/>
<accession>E6VMN2</accession>
<dbReference type="SUPFAM" id="SSF54637">
    <property type="entry name" value="Thioesterase/thiol ester dehydrase-isomerase"/>
    <property type="match status" value="1"/>
</dbReference>
<gene>
    <name evidence="1" type="ordered locus">Rpdx1_1910</name>
</gene>
<sequence>MTTHHETYTAPPFGPALMLNAFAPSRGWNPTDGFPDFSFIWRGYQISPAALATLQRAAGRDDAATADRLMLLAPHVTGFRLTMALLMCRDWPLPIWRALQLRNRLIRRGEIRIAFPSNLIVRATGWRVHDRGIELDIHAHLLQGDDCVWESITTFYYRGRFDGPASHGADDGAPMTSPAIDPELEPVAHWIAEGGDRLRWARLTGDYNPLHLLDVYARRTGFAAASAHPQRIAAECLGHLTKTSAPNQLDLWLKGPVYYNRAVTLRQTHSAEGEDFALWVDGDERAAMVGVIR</sequence>
<dbReference type="BioCyc" id="RPAL652103:RPDX1_RS09390-MONOMER"/>
<evidence type="ECO:0000313" key="1">
    <source>
        <dbReference type="EMBL" id="ADU43522.1"/>
    </source>
</evidence>
<dbReference type="InterPro" id="IPR029069">
    <property type="entry name" value="HotDog_dom_sf"/>
</dbReference>
<proteinExistence type="predicted"/>
<dbReference type="PANTHER" id="PTHR43841:SF3">
    <property type="entry name" value="(3R)-HYDROXYACYL-ACP DEHYDRATASE SUBUNIT HADB"/>
    <property type="match status" value="1"/>
</dbReference>
<dbReference type="Gene3D" id="3.10.129.10">
    <property type="entry name" value="Hotdog Thioesterase"/>
    <property type="match status" value="1"/>
</dbReference>
<dbReference type="HOGENOM" id="CLU_949559_0_0_5"/>
<name>E6VMN2_RHOPX</name>
<dbReference type="AlphaFoldDB" id="E6VMN2"/>
<dbReference type="EMBL" id="CP002418">
    <property type="protein sequence ID" value="ADU43522.1"/>
    <property type="molecule type" value="Genomic_DNA"/>
</dbReference>
<reference evidence="1" key="1">
    <citation type="submission" date="2010-12" db="EMBL/GenBank/DDBJ databases">
        <title>Complete sequence of Rhodopseudomonas palustris DX-1.</title>
        <authorList>
            <consortium name="US DOE Joint Genome Institute"/>
            <person name="Lucas S."/>
            <person name="Copeland A."/>
            <person name="Lapidus A."/>
            <person name="Cheng J.-F."/>
            <person name="Goodwin L."/>
            <person name="Pitluck S."/>
            <person name="Misra M."/>
            <person name="Chertkov O."/>
            <person name="Detter J.C."/>
            <person name="Han C."/>
            <person name="Tapia R."/>
            <person name="Land M."/>
            <person name="Hauser L."/>
            <person name="Kyrpides N."/>
            <person name="Ivanova N."/>
            <person name="Ovchinnikova G."/>
            <person name="Logan B."/>
            <person name="Oda Y."/>
            <person name="Harwood C."/>
            <person name="Woyke T."/>
        </authorList>
    </citation>
    <scope>NUCLEOTIDE SEQUENCE [LARGE SCALE GENOMIC DNA]</scope>
    <source>
        <strain evidence="1">DX-1</strain>
    </source>
</reference>
<dbReference type="OrthoDB" id="9774179at2"/>